<comment type="caution">
    <text evidence="1">The sequence shown here is derived from an EMBL/GenBank/DDBJ whole genome shotgun (WGS) entry which is preliminary data.</text>
</comment>
<accession>A0A916KAW7</accession>
<dbReference type="RefSeq" id="WP_218096327.1">
    <property type="nucleotide sequence ID" value="NZ_CAJVAS010000084.1"/>
</dbReference>
<dbReference type="Proteomes" id="UP000693672">
    <property type="component" value="Unassembled WGS sequence"/>
</dbReference>
<keyword evidence="2" id="KW-1185">Reference proteome</keyword>
<evidence type="ECO:0000313" key="1">
    <source>
        <dbReference type="EMBL" id="CAG7653014.1"/>
    </source>
</evidence>
<sequence length="109" mass="12320">MEGLLLLLVVLAVIYWMYRRNANWRTVIARSGEDAGEVEAKYAYLQSNQVKCRIKSDSDASLGAVQPAAGADWNGVERKKLQVHSKDLERAEALLEQYEQEQPSSMIHL</sequence>
<organism evidence="1 2">
    <name type="scientific">Paenibacillus solanacearum</name>
    <dbReference type="NCBI Taxonomy" id="2048548"/>
    <lineage>
        <taxon>Bacteria</taxon>
        <taxon>Bacillati</taxon>
        <taxon>Bacillota</taxon>
        <taxon>Bacilli</taxon>
        <taxon>Bacillales</taxon>
        <taxon>Paenibacillaceae</taxon>
        <taxon>Paenibacillus</taxon>
    </lineage>
</organism>
<reference evidence="1" key="1">
    <citation type="submission" date="2021-06" db="EMBL/GenBank/DDBJ databases">
        <authorList>
            <person name="Criscuolo A."/>
        </authorList>
    </citation>
    <scope>NUCLEOTIDE SEQUENCE</scope>
    <source>
        <strain evidence="1">CIP111600</strain>
    </source>
</reference>
<dbReference type="EMBL" id="CAJVAS010000084">
    <property type="protein sequence ID" value="CAG7653014.1"/>
    <property type="molecule type" value="Genomic_DNA"/>
</dbReference>
<protein>
    <submittedName>
        <fullName evidence="1">Uncharacterized protein</fullName>
    </submittedName>
</protein>
<name>A0A916KAW7_9BACL</name>
<gene>
    <name evidence="1" type="ORF">PAESOLCIP111_06687</name>
</gene>
<evidence type="ECO:0000313" key="2">
    <source>
        <dbReference type="Proteomes" id="UP000693672"/>
    </source>
</evidence>
<dbReference type="AlphaFoldDB" id="A0A916KAW7"/>
<proteinExistence type="predicted"/>